<protein>
    <submittedName>
        <fullName evidence="3">NumbF domain-containing protein</fullName>
    </submittedName>
</protein>
<organism evidence="2 3">
    <name type="scientific">Ascaris lumbricoides</name>
    <name type="common">Giant roundworm</name>
    <dbReference type="NCBI Taxonomy" id="6252"/>
    <lineage>
        <taxon>Eukaryota</taxon>
        <taxon>Metazoa</taxon>
        <taxon>Ecdysozoa</taxon>
        <taxon>Nematoda</taxon>
        <taxon>Chromadorea</taxon>
        <taxon>Rhabditida</taxon>
        <taxon>Spirurina</taxon>
        <taxon>Ascaridomorpha</taxon>
        <taxon>Ascaridoidea</taxon>
        <taxon>Ascarididae</taxon>
        <taxon>Ascaris</taxon>
    </lineage>
</organism>
<keyword evidence="2" id="KW-1185">Reference proteome</keyword>
<sequence>MAAMCRCNLWDMRRARRSTEGSGASNSPGTSPVPRVSFDRNAAPGPPPSTSNRLAGLSDFDFQKALQASLRQRRTSLPVSSNALLINKPAVRSFNIFLRSFLCCNEVIVHTV</sequence>
<accession>A0A0M3I688</accession>
<feature type="compositionally biased region" description="Polar residues" evidence="1">
    <location>
        <begin position="20"/>
        <end position="30"/>
    </location>
</feature>
<dbReference type="Proteomes" id="UP000036681">
    <property type="component" value="Unplaced"/>
</dbReference>
<evidence type="ECO:0000313" key="2">
    <source>
        <dbReference type="Proteomes" id="UP000036681"/>
    </source>
</evidence>
<dbReference type="AlphaFoldDB" id="A0A0M3I688"/>
<reference evidence="3" key="1">
    <citation type="submission" date="2017-02" db="UniProtKB">
        <authorList>
            <consortium name="WormBaseParasite"/>
        </authorList>
    </citation>
    <scope>IDENTIFICATION</scope>
</reference>
<proteinExistence type="predicted"/>
<evidence type="ECO:0000313" key="3">
    <source>
        <dbReference type="WBParaSite" id="ALUE_0001253301-mRNA-1"/>
    </source>
</evidence>
<name>A0A0M3I688_ASCLU</name>
<dbReference type="WBParaSite" id="ALUE_0001253301-mRNA-1">
    <property type="protein sequence ID" value="ALUE_0001253301-mRNA-1"/>
    <property type="gene ID" value="ALUE_0001253301"/>
</dbReference>
<evidence type="ECO:0000256" key="1">
    <source>
        <dbReference type="SAM" id="MobiDB-lite"/>
    </source>
</evidence>
<feature type="region of interest" description="Disordered" evidence="1">
    <location>
        <begin position="17"/>
        <end position="55"/>
    </location>
</feature>